<dbReference type="EMBL" id="KF900944">
    <property type="protein sequence ID" value="AIF12408.1"/>
    <property type="molecule type" value="Genomic_DNA"/>
</dbReference>
<evidence type="ECO:0000256" key="1">
    <source>
        <dbReference type="ARBA" id="ARBA00004141"/>
    </source>
</evidence>
<keyword evidence="2 5" id="KW-0812">Transmembrane</keyword>
<dbReference type="AlphaFoldDB" id="A0A075HES4"/>
<feature type="transmembrane region" description="Helical" evidence="5">
    <location>
        <begin position="147"/>
        <end position="168"/>
    </location>
</feature>
<dbReference type="GO" id="GO:0003954">
    <property type="term" value="F:NADH dehydrogenase activity"/>
    <property type="evidence" value="ECO:0007669"/>
    <property type="project" value="TreeGrafter"/>
</dbReference>
<feature type="transmembrane region" description="Helical" evidence="5">
    <location>
        <begin position="56"/>
        <end position="74"/>
    </location>
</feature>
<organism evidence="6">
    <name type="scientific">uncultured marine thaumarchaeote KM3_55_F05</name>
    <dbReference type="NCBI Taxonomy" id="1456198"/>
    <lineage>
        <taxon>Archaea</taxon>
        <taxon>Nitrososphaerota</taxon>
        <taxon>environmental samples</taxon>
    </lineage>
</organism>
<evidence type="ECO:0000256" key="4">
    <source>
        <dbReference type="ARBA" id="ARBA00023136"/>
    </source>
</evidence>
<keyword evidence="4 5" id="KW-0472">Membrane</keyword>
<dbReference type="PANTHER" id="PTHR11432">
    <property type="entry name" value="NADH DEHYDROGENASE SUBUNIT 1"/>
    <property type="match status" value="1"/>
</dbReference>
<keyword evidence="3 5" id="KW-1133">Transmembrane helix</keyword>
<gene>
    <name evidence="6" type="primary">nuoH</name>
</gene>
<proteinExistence type="inferred from homology"/>
<accession>A0A075HES4</accession>
<evidence type="ECO:0000256" key="3">
    <source>
        <dbReference type="ARBA" id="ARBA00022989"/>
    </source>
</evidence>
<dbReference type="EC" id="1.6.5.3" evidence="6"/>
<feature type="transmembrane region" description="Helical" evidence="5">
    <location>
        <begin position="298"/>
        <end position="324"/>
    </location>
</feature>
<feature type="transmembrane region" description="Helical" evidence="5">
    <location>
        <begin position="251"/>
        <end position="270"/>
    </location>
</feature>
<dbReference type="Pfam" id="PF00146">
    <property type="entry name" value="NADHdh"/>
    <property type="match status" value="1"/>
</dbReference>
<evidence type="ECO:0000256" key="2">
    <source>
        <dbReference type="ARBA" id="ARBA00022692"/>
    </source>
</evidence>
<feature type="transmembrane region" description="Helical" evidence="5">
    <location>
        <begin position="336"/>
        <end position="356"/>
    </location>
</feature>
<comment type="subcellular location">
    <subcellularLocation>
        <location evidence="1">Membrane</location>
        <topology evidence="1">Multi-pass membrane protein</topology>
    </subcellularLocation>
</comment>
<dbReference type="GO" id="GO:0009060">
    <property type="term" value="P:aerobic respiration"/>
    <property type="evidence" value="ECO:0007669"/>
    <property type="project" value="TreeGrafter"/>
</dbReference>
<dbReference type="HAMAP" id="MF_01350">
    <property type="entry name" value="NDH1_NuoH"/>
    <property type="match status" value="1"/>
</dbReference>
<name>A0A075HES4_9ARCH</name>
<sequence>MAQITTFEDFLKRILEIVFWLLIALPMILVPVIFLIVPYIPILLPTGRILTPNEAFVILLDPFMTLAVLTPFFATPWFKAIVFPGFTFAALVATFLGLYERKLLAKIQIRVGPLYAGRAEGILQPFADLFKLLFKEMIVPTKADRSFFVAIPFASAAIASALLAIIPISEFWVVTRSSVGLLIVFAIIGFFPIIVLLAAWASNSKYPFIGGLRALHQMVAYEIPMILATLGIVVMTGSLDLVEIVRAQTGGWFLILLPVGAVVFFITLLAELERIPFDMPEADTEIVAGWLTEYSGMLFGVILGIAVYIKLYAFGALFTVLFLGGWLGPSFLPGEIWFFIKTFFVLTLLIIPRAIFPRYRMDLMLRIGWARLLVLAFINLFIALLLVQFGIMGPGV</sequence>
<feature type="transmembrane region" description="Helical" evidence="5">
    <location>
        <begin position="17"/>
        <end position="44"/>
    </location>
</feature>
<feature type="transmembrane region" description="Helical" evidence="5">
    <location>
        <begin position="80"/>
        <end position="99"/>
    </location>
</feature>
<dbReference type="GO" id="GO:0016020">
    <property type="term" value="C:membrane"/>
    <property type="evidence" value="ECO:0007669"/>
    <property type="project" value="UniProtKB-SubCell"/>
</dbReference>
<protein>
    <submittedName>
        <fullName evidence="6">NADH dehydrogenase (Quinone) (NuoH)</fullName>
        <ecNumber evidence="6">1.6.5.3</ecNumber>
    </submittedName>
</protein>
<feature type="transmembrane region" description="Helical" evidence="5">
    <location>
        <begin position="219"/>
        <end position="239"/>
    </location>
</feature>
<reference evidence="6" key="1">
    <citation type="journal article" date="2014" name="Genome Biol. Evol.">
        <title>Pangenome evidence for extensive interdomain horizontal transfer affecting lineage core and shell genes in uncultured planktonic thaumarchaeota and euryarchaeota.</title>
        <authorList>
            <person name="Deschamps P."/>
            <person name="Zivanovic Y."/>
            <person name="Moreira D."/>
            <person name="Rodriguez-Valera F."/>
            <person name="Lopez-Garcia P."/>
        </authorList>
    </citation>
    <scope>NUCLEOTIDE SEQUENCE</scope>
</reference>
<evidence type="ECO:0000313" key="6">
    <source>
        <dbReference type="EMBL" id="AIF12408.1"/>
    </source>
</evidence>
<dbReference type="InterPro" id="IPR001694">
    <property type="entry name" value="NADH_UbQ_OxRdtase_su1/FPO"/>
</dbReference>
<dbReference type="PANTHER" id="PTHR11432:SF3">
    <property type="entry name" value="NADH-UBIQUINONE OXIDOREDUCTASE CHAIN 1"/>
    <property type="match status" value="1"/>
</dbReference>
<feature type="transmembrane region" description="Helical" evidence="5">
    <location>
        <begin position="368"/>
        <end position="391"/>
    </location>
</feature>
<feature type="transmembrane region" description="Helical" evidence="5">
    <location>
        <begin position="180"/>
        <end position="199"/>
    </location>
</feature>
<dbReference type="NCBIfam" id="NF004741">
    <property type="entry name" value="PRK06076.1-2"/>
    <property type="match status" value="1"/>
</dbReference>
<keyword evidence="6" id="KW-0560">Oxidoreductase</keyword>
<evidence type="ECO:0000256" key="5">
    <source>
        <dbReference type="SAM" id="Phobius"/>
    </source>
</evidence>